<proteinExistence type="predicted"/>
<evidence type="ECO:0000313" key="1">
    <source>
        <dbReference type="EMBL" id="CAG8493987.1"/>
    </source>
</evidence>
<organism evidence="1 2">
    <name type="scientific">Dentiscutata heterogama</name>
    <dbReference type="NCBI Taxonomy" id="1316150"/>
    <lineage>
        <taxon>Eukaryota</taxon>
        <taxon>Fungi</taxon>
        <taxon>Fungi incertae sedis</taxon>
        <taxon>Mucoromycota</taxon>
        <taxon>Glomeromycotina</taxon>
        <taxon>Glomeromycetes</taxon>
        <taxon>Diversisporales</taxon>
        <taxon>Gigasporaceae</taxon>
        <taxon>Dentiscutata</taxon>
    </lineage>
</organism>
<sequence length="67" mass="7788">MNKATISTDKLSEDSFEEGEVEYLTSMKCAYVVMCEVSFEEVEVEYSLVSLYFVGKRRMTPRMEILD</sequence>
<reference evidence="1" key="1">
    <citation type="submission" date="2021-06" db="EMBL/GenBank/DDBJ databases">
        <authorList>
            <person name="Kallberg Y."/>
            <person name="Tangrot J."/>
            <person name="Rosling A."/>
        </authorList>
    </citation>
    <scope>NUCLEOTIDE SEQUENCE</scope>
    <source>
        <strain evidence="1">IL203A</strain>
    </source>
</reference>
<protein>
    <submittedName>
        <fullName evidence="1">1495_t:CDS:1</fullName>
    </submittedName>
</protein>
<comment type="caution">
    <text evidence="1">The sequence shown here is derived from an EMBL/GenBank/DDBJ whole genome shotgun (WGS) entry which is preliminary data.</text>
</comment>
<name>A0ACA9KX26_9GLOM</name>
<gene>
    <name evidence="1" type="ORF">DHETER_LOCUS2690</name>
</gene>
<accession>A0ACA9KX26</accession>
<evidence type="ECO:0000313" key="2">
    <source>
        <dbReference type="Proteomes" id="UP000789702"/>
    </source>
</evidence>
<keyword evidence="2" id="KW-1185">Reference proteome</keyword>
<dbReference type="EMBL" id="CAJVPU010002051">
    <property type="protein sequence ID" value="CAG8493987.1"/>
    <property type="molecule type" value="Genomic_DNA"/>
</dbReference>
<dbReference type="Proteomes" id="UP000789702">
    <property type="component" value="Unassembled WGS sequence"/>
</dbReference>